<evidence type="ECO:0000313" key="2">
    <source>
        <dbReference type="EMBL" id="PIH05042.1"/>
    </source>
</evidence>
<dbReference type="EMBL" id="PEIK01000004">
    <property type="protein sequence ID" value="PIH05042.1"/>
    <property type="molecule type" value="Genomic_DNA"/>
</dbReference>
<dbReference type="AlphaFoldDB" id="A0A2G7HL30"/>
<reference evidence="2 3" key="1">
    <citation type="submission" date="2017-10" db="EMBL/GenBank/DDBJ databases">
        <title>Reclassification of Eubacterium combesii and discrepancies in the nomenclature of botulinum neurotoxin producing clostridia. Request for an Opinion.</title>
        <authorList>
            <person name="Dobritsa A.P."/>
            <person name="Kutumbaka K.K."/>
            <person name="Samadpour M."/>
        </authorList>
    </citation>
    <scope>NUCLEOTIDE SEQUENCE [LARGE SCALE GENOMIC DNA]</scope>
    <source>
        <strain evidence="2 3">DSM 20696</strain>
    </source>
</reference>
<keyword evidence="3" id="KW-1185">Reference proteome</keyword>
<dbReference type="Proteomes" id="UP000231322">
    <property type="component" value="Unassembled WGS sequence"/>
</dbReference>
<dbReference type="GO" id="GO:0003677">
    <property type="term" value="F:DNA binding"/>
    <property type="evidence" value="ECO:0007669"/>
    <property type="project" value="InterPro"/>
</dbReference>
<dbReference type="InterPro" id="IPR003346">
    <property type="entry name" value="Transposase_20"/>
</dbReference>
<name>A0A2G7HL30_9CLOT</name>
<dbReference type="Pfam" id="PF02371">
    <property type="entry name" value="Transposase_20"/>
    <property type="match status" value="1"/>
</dbReference>
<sequence>MGPVLGAIILSEIGDIARFKNASKLVAFAGIDPTVKQSGQFIGTKNKMSKCGSPYLRRAI</sequence>
<evidence type="ECO:0000313" key="3">
    <source>
        <dbReference type="Proteomes" id="UP000231322"/>
    </source>
</evidence>
<dbReference type="GO" id="GO:0004803">
    <property type="term" value="F:transposase activity"/>
    <property type="evidence" value="ECO:0007669"/>
    <property type="project" value="InterPro"/>
</dbReference>
<gene>
    <name evidence="2" type="ORF">CS538_07610</name>
</gene>
<comment type="caution">
    <text evidence="2">The sequence shown here is derived from an EMBL/GenBank/DDBJ whole genome shotgun (WGS) entry which is preliminary data.</text>
</comment>
<dbReference type="PANTHER" id="PTHR33055:SF15">
    <property type="entry name" value="TRANSPOSASE-RELATED"/>
    <property type="match status" value="1"/>
</dbReference>
<evidence type="ECO:0000259" key="1">
    <source>
        <dbReference type="Pfam" id="PF02371"/>
    </source>
</evidence>
<dbReference type="PANTHER" id="PTHR33055">
    <property type="entry name" value="TRANSPOSASE FOR INSERTION SEQUENCE ELEMENT IS1111A"/>
    <property type="match status" value="1"/>
</dbReference>
<feature type="domain" description="Transposase IS116/IS110/IS902 C-terminal" evidence="1">
    <location>
        <begin position="1"/>
        <end position="60"/>
    </location>
</feature>
<dbReference type="GO" id="GO:0006313">
    <property type="term" value="P:DNA transposition"/>
    <property type="evidence" value="ECO:0007669"/>
    <property type="project" value="InterPro"/>
</dbReference>
<accession>A0A2G7HL30</accession>
<dbReference type="InterPro" id="IPR047650">
    <property type="entry name" value="Transpos_IS110"/>
</dbReference>
<protein>
    <recommendedName>
        <fullName evidence="1">Transposase IS116/IS110/IS902 C-terminal domain-containing protein</fullName>
    </recommendedName>
</protein>
<organism evidence="2 3">
    <name type="scientific">Clostridium combesii</name>
    <dbReference type="NCBI Taxonomy" id="39481"/>
    <lineage>
        <taxon>Bacteria</taxon>
        <taxon>Bacillati</taxon>
        <taxon>Bacillota</taxon>
        <taxon>Clostridia</taxon>
        <taxon>Eubacteriales</taxon>
        <taxon>Clostridiaceae</taxon>
        <taxon>Clostridium</taxon>
    </lineage>
</organism>
<proteinExistence type="predicted"/>